<dbReference type="AlphaFoldDB" id="A0A3P6SAY7"/>
<dbReference type="Proteomes" id="UP000271889">
    <property type="component" value="Unassembled WGS sequence"/>
</dbReference>
<accession>A0A3P6SAY7</accession>
<dbReference type="PANTHER" id="PTHR46510:SF1">
    <property type="entry name" value="BROMODOMAIN ADJACENT TO ZINC FINGER DOMAIN PROTEIN 1A"/>
    <property type="match status" value="1"/>
</dbReference>
<organism evidence="2 3">
    <name type="scientific">Cylicostephanus goldi</name>
    <name type="common">Nematode worm</name>
    <dbReference type="NCBI Taxonomy" id="71465"/>
    <lineage>
        <taxon>Eukaryota</taxon>
        <taxon>Metazoa</taxon>
        <taxon>Ecdysozoa</taxon>
        <taxon>Nematoda</taxon>
        <taxon>Chromadorea</taxon>
        <taxon>Rhabditida</taxon>
        <taxon>Rhabditina</taxon>
        <taxon>Rhabditomorpha</taxon>
        <taxon>Strongyloidea</taxon>
        <taxon>Strongylidae</taxon>
        <taxon>Cylicostephanus</taxon>
    </lineage>
</organism>
<dbReference type="InterPro" id="IPR047171">
    <property type="entry name" value="BAZ1A"/>
</dbReference>
<dbReference type="GO" id="GO:0006355">
    <property type="term" value="P:regulation of DNA-templated transcription"/>
    <property type="evidence" value="ECO:0007669"/>
    <property type="project" value="TreeGrafter"/>
</dbReference>
<dbReference type="EMBL" id="UYRV01004580">
    <property type="protein sequence ID" value="VDK51671.1"/>
    <property type="molecule type" value="Genomic_DNA"/>
</dbReference>
<evidence type="ECO:0000313" key="2">
    <source>
        <dbReference type="EMBL" id="VDK51671.1"/>
    </source>
</evidence>
<dbReference type="GO" id="GO:0006338">
    <property type="term" value="P:chromatin remodeling"/>
    <property type="evidence" value="ECO:0007669"/>
    <property type="project" value="InterPro"/>
</dbReference>
<name>A0A3P6SAY7_CYLGO</name>
<feature type="region of interest" description="Disordered" evidence="1">
    <location>
        <begin position="12"/>
        <end position="34"/>
    </location>
</feature>
<evidence type="ECO:0000313" key="3">
    <source>
        <dbReference type="Proteomes" id="UP000271889"/>
    </source>
</evidence>
<dbReference type="PANTHER" id="PTHR46510">
    <property type="entry name" value="BROMODOMAIN ADJACENT TO ZINC FINGER DOMAIN PROTEIN 1A"/>
    <property type="match status" value="1"/>
</dbReference>
<protein>
    <recommendedName>
        <fullName evidence="4">DDT domain-containing protein</fullName>
    </recommendedName>
</protein>
<dbReference type="GO" id="GO:0031445">
    <property type="term" value="P:regulation of heterochromatin formation"/>
    <property type="evidence" value="ECO:0007669"/>
    <property type="project" value="TreeGrafter"/>
</dbReference>
<feature type="compositionally biased region" description="Basic and acidic residues" evidence="1">
    <location>
        <begin position="14"/>
        <end position="34"/>
    </location>
</feature>
<dbReference type="GO" id="GO:0008623">
    <property type="term" value="C:CHRAC"/>
    <property type="evidence" value="ECO:0007669"/>
    <property type="project" value="TreeGrafter"/>
</dbReference>
<dbReference type="GO" id="GO:0003677">
    <property type="term" value="F:DNA binding"/>
    <property type="evidence" value="ECO:0007669"/>
    <property type="project" value="TreeGrafter"/>
</dbReference>
<evidence type="ECO:0008006" key="4">
    <source>
        <dbReference type="Google" id="ProtNLM"/>
    </source>
</evidence>
<gene>
    <name evidence="2" type="ORF">CGOC_LOCUS2133</name>
</gene>
<evidence type="ECO:0000256" key="1">
    <source>
        <dbReference type="SAM" id="MobiDB-lite"/>
    </source>
</evidence>
<dbReference type="GO" id="GO:0045740">
    <property type="term" value="P:positive regulation of DNA replication"/>
    <property type="evidence" value="ECO:0007669"/>
    <property type="project" value="TreeGrafter"/>
</dbReference>
<sequence>FFIATPTINGTPKPVKEKRAYTKRSDTPKGLTEKKRQQIFAQQEELASLFENARKFGVDLTKYEQQTRILNVHEIAELKLLIKSSRTQEREQAREAKRMKLKAKHEWAKKRDDLDCDDLKALPVYPALTLPPWLNDEETVFYLEYSNFCIAFLCNLNIQQTANTLIRVLQELLPIKEVRGTHRVNLTDVIMAIRCADPQYSTYADLMKILLSARTDRADEEDGDEADLSNKDEIALIQLQNCDPDNKIHGERIREMTYLHEEIRLTHGEYLFFYSE</sequence>
<dbReference type="OrthoDB" id="332390at2759"/>
<proteinExistence type="predicted"/>
<feature type="non-terminal residue" evidence="2">
    <location>
        <position position="1"/>
    </location>
</feature>
<reference evidence="2 3" key="1">
    <citation type="submission" date="2018-11" db="EMBL/GenBank/DDBJ databases">
        <authorList>
            <consortium name="Pathogen Informatics"/>
        </authorList>
    </citation>
    <scope>NUCLEOTIDE SEQUENCE [LARGE SCALE GENOMIC DNA]</scope>
</reference>
<dbReference type="GO" id="GO:0000228">
    <property type="term" value="C:nuclear chromosome"/>
    <property type="evidence" value="ECO:0007669"/>
    <property type="project" value="TreeGrafter"/>
</dbReference>
<keyword evidence="3" id="KW-1185">Reference proteome</keyword>